<dbReference type="EMBL" id="CAWUPB010001159">
    <property type="protein sequence ID" value="CAK7340391.1"/>
    <property type="molecule type" value="Genomic_DNA"/>
</dbReference>
<dbReference type="AlphaFoldDB" id="A0AAV1RVL4"/>
<gene>
    <name evidence="1" type="ORF">DCAF_LOCUS15473</name>
</gene>
<sequence>MLHKVAKCGVHVIMEKNNKDSDIDEKWDQDIDGQAETDIVISPFLHPLGSSTTDDQRLESRLTRDLQTGMKFG</sequence>
<dbReference type="Proteomes" id="UP001314170">
    <property type="component" value="Unassembled WGS sequence"/>
</dbReference>
<comment type="caution">
    <text evidence="1">The sequence shown here is derived from an EMBL/GenBank/DDBJ whole genome shotgun (WGS) entry which is preliminary data.</text>
</comment>
<accession>A0AAV1RVL4</accession>
<organism evidence="1 2">
    <name type="scientific">Dovyalis caffra</name>
    <dbReference type="NCBI Taxonomy" id="77055"/>
    <lineage>
        <taxon>Eukaryota</taxon>
        <taxon>Viridiplantae</taxon>
        <taxon>Streptophyta</taxon>
        <taxon>Embryophyta</taxon>
        <taxon>Tracheophyta</taxon>
        <taxon>Spermatophyta</taxon>
        <taxon>Magnoliopsida</taxon>
        <taxon>eudicotyledons</taxon>
        <taxon>Gunneridae</taxon>
        <taxon>Pentapetalae</taxon>
        <taxon>rosids</taxon>
        <taxon>fabids</taxon>
        <taxon>Malpighiales</taxon>
        <taxon>Salicaceae</taxon>
        <taxon>Flacourtieae</taxon>
        <taxon>Dovyalis</taxon>
    </lineage>
</organism>
<keyword evidence="2" id="KW-1185">Reference proteome</keyword>
<protein>
    <submittedName>
        <fullName evidence="1">Uncharacterized protein</fullName>
    </submittedName>
</protein>
<reference evidence="1 2" key="1">
    <citation type="submission" date="2024-01" db="EMBL/GenBank/DDBJ databases">
        <authorList>
            <person name="Waweru B."/>
        </authorList>
    </citation>
    <scope>NUCLEOTIDE SEQUENCE [LARGE SCALE GENOMIC DNA]</scope>
</reference>
<proteinExistence type="predicted"/>
<name>A0AAV1RVL4_9ROSI</name>
<evidence type="ECO:0000313" key="2">
    <source>
        <dbReference type="Proteomes" id="UP001314170"/>
    </source>
</evidence>
<evidence type="ECO:0000313" key="1">
    <source>
        <dbReference type="EMBL" id="CAK7340391.1"/>
    </source>
</evidence>